<gene>
    <name evidence="1" type="ORF">KP509_32G057700</name>
</gene>
<dbReference type="EMBL" id="CM035437">
    <property type="protein sequence ID" value="KAH7287474.1"/>
    <property type="molecule type" value="Genomic_DNA"/>
</dbReference>
<name>A0A8T2QV54_CERRI</name>
<accession>A0A8T2QV54</accession>
<reference evidence="1" key="1">
    <citation type="submission" date="2021-08" db="EMBL/GenBank/DDBJ databases">
        <title>WGS assembly of Ceratopteris richardii.</title>
        <authorList>
            <person name="Marchant D.B."/>
            <person name="Chen G."/>
            <person name="Jenkins J."/>
            <person name="Shu S."/>
            <person name="Leebens-Mack J."/>
            <person name="Grimwood J."/>
            <person name="Schmutz J."/>
            <person name="Soltis P."/>
            <person name="Soltis D."/>
            <person name="Chen Z.-H."/>
        </authorList>
    </citation>
    <scope>NUCLEOTIDE SEQUENCE</scope>
    <source>
        <strain evidence="1">Whitten #5841</strain>
        <tissue evidence="1">Leaf</tissue>
    </source>
</reference>
<dbReference type="OrthoDB" id="10447122at2759"/>
<evidence type="ECO:0000313" key="2">
    <source>
        <dbReference type="Proteomes" id="UP000825935"/>
    </source>
</evidence>
<dbReference type="Proteomes" id="UP000825935">
    <property type="component" value="Chromosome 32"/>
</dbReference>
<protein>
    <submittedName>
        <fullName evidence="1">Uncharacterized protein</fullName>
    </submittedName>
</protein>
<organism evidence="1 2">
    <name type="scientific">Ceratopteris richardii</name>
    <name type="common">Triangle waterfern</name>
    <dbReference type="NCBI Taxonomy" id="49495"/>
    <lineage>
        <taxon>Eukaryota</taxon>
        <taxon>Viridiplantae</taxon>
        <taxon>Streptophyta</taxon>
        <taxon>Embryophyta</taxon>
        <taxon>Tracheophyta</taxon>
        <taxon>Polypodiopsida</taxon>
        <taxon>Polypodiidae</taxon>
        <taxon>Polypodiales</taxon>
        <taxon>Pteridineae</taxon>
        <taxon>Pteridaceae</taxon>
        <taxon>Parkerioideae</taxon>
        <taxon>Ceratopteris</taxon>
    </lineage>
</organism>
<evidence type="ECO:0000313" key="1">
    <source>
        <dbReference type="EMBL" id="KAH7287474.1"/>
    </source>
</evidence>
<sequence>MADYLRYKERLEGGQLLGKRPRGQLDDVLLSSFADYGRGDPRYGERDVYALDYGLDFGRIGARYGAGAVDADVESLTALGLSGLDDRRLSRVNLGLSNGGSFGLKGGETDLLWREDGLAGLPAYHRLSPDASPILFVEGVPDDCA</sequence>
<keyword evidence="2" id="KW-1185">Reference proteome</keyword>
<proteinExistence type="predicted"/>
<comment type="caution">
    <text evidence="1">The sequence shown here is derived from an EMBL/GenBank/DDBJ whole genome shotgun (WGS) entry which is preliminary data.</text>
</comment>
<dbReference type="AlphaFoldDB" id="A0A8T2QV54"/>